<evidence type="ECO:0000313" key="2">
    <source>
        <dbReference type="Proteomes" id="UP001243375"/>
    </source>
</evidence>
<gene>
    <name evidence="1" type="ORF">QFC22_003678</name>
</gene>
<organism evidence="1 2">
    <name type="scientific">Naganishia vaughanmartiniae</name>
    <dbReference type="NCBI Taxonomy" id="1424756"/>
    <lineage>
        <taxon>Eukaryota</taxon>
        <taxon>Fungi</taxon>
        <taxon>Dikarya</taxon>
        <taxon>Basidiomycota</taxon>
        <taxon>Agaricomycotina</taxon>
        <taxon>Tremellomycetes</taxon>
        <taxon>Filobasidiales</taxon>
        <taxon>Filobasidiaceae</taxon>
        <taxon>Naganishia</taxon>
    </lineage>
</organism>
<dbReference type="Proteomes" id="UP001243375">
    <property type="component" value="Unassembled WGS sequence"/>
</dbReference>
<proteinExistence type="predicted"/>
<evidence type="ECO:0000313" key="1">
    <source>
        <dbReference type="EMBL" id="KAJ9119186.1"/>
    </source>
</evidence>
<name>A0ACC2X7Z1_9TREE</name>
<sequence>MNSSSGSKRKLLVDQEETTSRLFQKKPRPTVPTRKFSEIATDEDESDSNDFDEYTPGGKANKSSKTGGLSSGNKRKKASVTGKNIPRSRGQNRKMAPNEDVNDDASMSTPDPTYVTKGAHGRPLSREQLRKANHSMIERRRREKMNTAFSNLRGMVPGLNAEGEGIKGEFKLEVLEKTVEHMRYLITRISEFESRNSPSESPQIPCRRPYHQGHAISRPSSSAGSSDTSDLLPRSVAWQKRKADSGFDTDGGVHGGCTRRKSSSPLAKVAQVDATSYSRLRERSPNFATPHFPTSRLLASHPSSNINSLLASPAGSRTRSADFSGRDMTRSPFSRADSQATIEDSLPPHDSIHPSLQAPPSELVGTMASSKVLGQAENTSSAFGGLPSTFFRSAHQRIDQTSILLSQTASPRNEDVSFTSYTATKYRNPNLTLPPPVASKSPTSPYLDGSHGQASMTTAVGPSPFLPPILGTPALFDGVLPGHRDGRFSHNSISSLTSDINLLGKEEEAAANVLLALSSPEVMTPWQPASQVGQSLASLERWSLDQGVTTQHSTVTSERGGLSGDSSHESARHSHDANDRPSHKLVSRPEAVRYSSAPDLSVASAQPLPPSIVPPSATATSRMRKTAMDFLDMNRELPGSVVSMQFS</sequence>
<accession>A0ACC2X7Z1</accession>
<protein>
    <submittedName>
        <fullName evidence="1">Uncharacterized protein</fullName>
    </submittedName>
</protein>
<reference evidence="1" key="1">
    <citation type="submission" date="2023-04" db="EMBL/GenBank/DDBJ databases">
        <title>Draft Genome sequencing of Naganishia species isolated from polar environments using Oxford Nanopore Technology.</title>
        <authorList>
            <person name="Leo P."/>
            <person name="Venkateswaran K."/>
        </authorList>
    </citation>
    <scope>NUCLEOTIDE SEQUENCE</scope>
    <source>
        <strain evidence="1">MNA-CCFEE 5425</strain>
    </source>
</reference>
<keyword evidence="2" id="KW-1185">Reference proteome</keyword>
<comment type="caution">
    <text evidence="1">The sequence shown here is derived from an EMBL/GenBank/DDBJ whole genome shotgun (WGS) entry which is preliminary data.</text>
</comment>
<dbReference type="EMBL" id="JASBWU010000009">
    <property type="protein sequence ID" value="KAJ9119186.1"/>
    <property type="molecule type" value="Genomic_DNA"/>
</dbReference>